<dbReference type="OrthoDB" id="442860at2759"/>
<dbReference type="GO" id="GO:0070988">
    <property type="term" value="P:demethylation"/>
    <property type="evidence" value="ECO:0007669"/>
    <property type="project" value="InterPro"/>
</dbReference>
<dbReference type="EMBL" id="HG994588">
    <property type="protein sequence ID" value="CAF3036865.1"/>
    <property type="molecule type" value="Genomic_DNA"/>
</dbReference>
<protein>
    <submittedName>
        <fullName evidence="1">ALKBH4</fullName>
        <ecNumber evidence="1">1.14.11.-</ecNumber>
    </submittedName>
</protein>
<name>A0A7R8D619_LEPSM</name>
<organism evidence="1 2">
    <name type="scientific">Lepeophtheirus salmonis</name>
    <name type="common">Salmon louse</name>
    <name type="synonym">Caligus salmonis</name>
    <dbReference type="NCBI Taxonomy" id="72036"/>
    <lineage>
        <taxon>Eukaryota</taxon>
        <taxon>Metazoa</taxon>
        <taxon>Ecdysozoa</taxon>
        <taxon>Arthropoda</taxon>
        <taxon>Crustacea</taxon>
        <taxon>Multicrustacea</taxon>
        <taxon>Hexanauplia</taxon>
        <taxon>Copepoda</taxon>
        <taxon>Siphonostomatoida</taxon>
        <taxon>Caligidae</taxon>
        <taxon>Lepeophtheirus</taxon>
    </lineage>
</organism>
<dbReference type="EC" id="1.14.11.-" evidence="1"/>
<gene>
    <name evidence="1" type="ORF">LSAA_15043</name>
</gene>
<sequence length="213" mass="24200">MNTNRPCGCKSFKTCFACEKDISNDTTKKYESLTQSLRSSSTGVYCPDCRSIYPGWEISPSCQLHPSPIVNSFSGIQIIPNFINSKEQHDVLKGLDQLPWDPSNIAKEQVRGLNLMLMIVGFGEKELFNFTSSPIRILSNNGDSVLYNPFRDDISSAENMPYSPCELMTEFDTLRIPLPELSLLIFYGEPRYQWGNIQIYHDGFEIKTMTIEV</sequence>
<dbReference type="InterPro" id="IPR032857">
    <property type="entry name" value="ALKBH4"/>
</dbReference>
<dbReference type="GO" id="GO:0016491">
    <property type="term" value="F:oxidoreductase activity"/>
    <property type="evidence" value="ECO:0007669"/>
    <property type="project" value="UniProtKB-KW"/>
</dbReference>
<accession>A0A7R8D619</accession>
<evidence type="ECO:0000313" key="1">
    <source>
        <dbReference type="EMBL" id="CAF3036865.1"/>
    </source>
</evidence>
<dbReference type="Proteomes" id="UP000675881">
    <property type="component" value="Chromosome 9"/>
</dbReference>
<dbReference type="PANTHER" id="PTHR12463:SF0">
    <property type="entry name" value="ALPHA-KETOGLUTARATE-DEPENDENT DIOXYGENASE ALKB HOMOLOG 4"/>
    <property type="match status" value="1"/>
</dbReference>
<dbReference type="AlphaFoldDB" id="A0A7R8D619"/>
<evidence type="ECO:0000313" key="2">
    <source>
        <dbReference type="Proteomes" id="UP000675881"/>
    </source>
</evidence>
<proteinExistence type="predicted"/>
<keyword evidence="2" id="KW-1185">Reference proteome</keyword>
<reference evidence="1" key="1">
    <citation type="submission" date="2021-02" db="EMBL/GenBank/DDBJ databases">
        <authorList>
            <person name="Bekaert M."/>
        </authorList>
    </citation>
    <scope>NUCLEOTIDE SEQUENCE</scope>
    <source>
        <strain evidence="1">IoA-00</strain>
    </source>
</reference>
<dbReference type="PANTHER" id="PTHR12463">
    <property type="entry name" value="OXYGENASE-RELATED"/>
    <property type="match status" value="1"/>
</dbReference>
<dbReference type="GO" id="GO:0032451">
    <property type="term" value="F:demethylase activity"/>
    <property type="evidence" value="ECO:0007669"/>
    <property type="project" value="TreeGrafter"/>
</dbReference>
<keyword evidence="1" id="KW-0560">Oxidoreductase</keyword>